<evidence type="ECO:0000313" key="4">
    <source>
        <dbReference type="Proteomes" id="UP001049176"/>
    </source>
</evidence>
<protein>
    <recommendedName>
        <fullName evidence="2">EthD domain-containing protein</fullName>
    </recommendedName>
</protein>
<gene>
    <name evidence="3" type="ORF">E1B28_011808</name>
</gene>
<dbReference type="InterPro" id="IPR009799">
    <property type="entry name" value="EthD_dom"/>
</dbReference>
<dbReference type="AlphaFoldDB" id="A0A9P7RVK5"/>
<accession>A0A9P7RVK5</accession>
<evidence type="ECO:0000256" key="1">
    <source>
        <dbReference type="ARBA" id="ARBA00005986"/>
    </source>
</evidence>
<keyword evidence="4" id="KW-1185">Reference proteome</keyword>
<dbReference type="GO" id="GO:0016491">
    <property type="term" value="F:oxidoreductase activity"/>
    <property type="evidence" value="ECO:0007669"/>
    <property type="project" value="InterPro"/>
</dbReference>
<feature type="domain" description="EthD" evidence="2">
    <location>
        <begin position="23"/>
        <end position="113"/>
    </location>
</feature>
<dbReference type="RefSeq" id="XP_043006675.1">
    <property type="nucleotide sequence ID" value="XM_043156862.1"/>
</dbReference>
<dbReference type="GeneID" id="66080883"/>
<dbReference type="EMBL" id="CM032187">
    <property type="protein sequence ID" value="KAG7090205.1"/>
    <property type="molecule type" value="Genomic_DNA"/>
</dbReference>
<comment type="similarity">
    <text evidence="1">Belongs to the tpcK family.</text>
</comment>
<dbReference type="Pfam" id="PF07110">
    <property type="entry name" value="EthD"/>
    <property type="match status" value="2"/>
</dbReference>
<reference evidence="3" key="1">
    <citation type="journal article" date="2021" name="Genome Biol. Evol.">
        <title>The assembled and annotated genome of the fairy-ring fungus Marasmius oreades.</title>
        <authorList>
            <person name="Hiltunen M."/>
            <person name="Ament-Velasquez S.L."/>
            <person name="Johannesson H."/>
        </authorList>
    </citation>
    <scope>NUCLEOTIDE SEQUENCE</scope>
    <source>
        <strain evidence="3">03SP1</strain>
    </source>
</reference>
<evidence type="ECO:0000259" key="2">
    <source>
        <dbReference type="Pfam" id="PF07110"/>
    </source>
</evidence>
<dbReference type="OrthoDB" id="2901962at2759"/>
<dbReference type="KEGG" id="more:E1B28_011808"/>
<sequence>MAELLNPPFMQNRIRALTFLQKKKGMSYEKWRHWMEVHAQIALGVPIVKRNLLKYEQLYVNLEWKERLRQSPGMRIPDFDCVVVLEGESLEKLIEVNRDPEYIEKVAGDAVNILQLENIIQGVFNIAVIVDKSAKNSKPKVGCFIREDVGKVLLPLHRKDGSSHAEFSQHWLNVHAPLFKDLLATSASISKYEQLHVQQGPEILPGSPLDWDGVGVFEAESIAKVMEAFTDERFIKIGTEDGAKFISDGLSDIFPCEVVTLIDVD</sequence>
<feature type="domain" description="EthD" evidence="2">
    <location>
        <begin position="159"/>
        <end position="247"/>
    </location>
</feature>
<dbReference type="Proteomes" id="UP001049176">
    <property type="component" value="Chromosome 7"/>
</dbReference>
<dbReference type="InterPro" id="IPR011008">
    <property type="entry name" value="Dimeric_a/b-barrel"/>
</dbReference>
<dbReference type="SUPFAM" id="SSF54909">
    <property type="entry name" value="Dimeric alpha+beta barrel"/>
    <property type="match status" value="2"/>
</dbReference>
<proteinExistence type="inferred from homology"/>
<evidence type="ECO:0000313" key="3">
    <source>
        <dbReference type="EMBL" id="KAG7090205.1"/>
    </source>
</evidence>
<comment type="caution">
    <text evidence="3">The sequence shown here is derived from an EMBL/GenBank/DDBJ whole genome shotgun (WGS) entry which is preliminary data.</text>
</comment>
<dbReference type="Gene3D" id="3.30.70.100">
    <property type="match status" value="2"/>
</dbReference>
<name>A0A9P7RVK5_9AGAR</name>
<organism evidence="3 4">
    <name type="scientific">Marasmius oreades</name>
    <name type="common">fairy-ring Marasmius</name>
    <dbReference type="NCBI Taxonomy" id="181124"/>
    <lineage>
        <taxon>Eukaryota</taxon>
        <taxon>Fungi</taxon>
        <taxon>Dikarya</taxon>
        <taxon>Basidiomycota</taxon>
        <taxon>Agaricomycotina</taxon>
        <taxon>Agaricomycetes</taxon>
        <taxon>Agaricomycetidae</taxon>
        <taxon>Agaricales</taxon>
        <taxon>Marasmiineae</taxon>
        <taxon>Marasmiaceae</taxon>
        <taxon>Marasmius</taxon>
    </lineage>
</organism>